<feature type="transmembrane region" description="Helical" evidence="7">
    <location>
        <begin position="250"/>
        <end position="273"/>
    </location>
</feature>
<evidence type="ECO:0000256" key="6">
    <source>
        <dbReference type="ARBA" id="ARBA00023136"/>
    </source>
</evidence>
<comment type="similarity">
    <text evidence="2">Belongs to the major facilitator superfamily. Sugar transporter (TC 2.A.1.1) family.</text>
</comment>
<evidence type="ECO:0000256" key="2">
    <source>
        <dbReference type="ARBA" id="ARBA00010992"/>
    </source>
</evidence>
<feature type="transmembrane region" description="Helical" evidence="7">
    <location>
        <begin position="573"/>
        <end position="592"/>
    </location>
</feature>
<evidence type="ECO:0000256" key="4">
    <source>
        <dbReference type="ARBA" id="ARBA00022692"/>
    </source>
</evidence>
<evidence type="ECO:0000256" key="1">
    <source>
        <dbReference type="ARBA" id="ARBA00004141"/>
    </source>
</evidence>
<feature type="transmembrane region" description="Helical" evidence="7">
    <location>
        <begin position="215"/>
        <end position="238"/>
    </location>
</feature>
<dbReference type="InterPro" id="IPR005828">
    <property type="entry name" value="MFS_sugar_transport-like"/>
</dbReference>
<feature type="transmembrane region" description="Helical" evidence="7">
    <location>
        <begin position="158"/>
        <end position="179"/>
    </location>
</feature>
<organism evidence="9 10">
    <name type="scientific">Fusarium mundagurra</name>
    <dbReference type="NCBI Taxonomy" id="1567541"/>
    <lineage>
        <taxon>Eukaryota</taxon>
        <taxon>Fungi</taxon>
        <taxon>Dikarya</taxon>
        <taxon>Ascomycota</taxon>
        <taxon>Pezizomycotina</taxon>
        <taxon>Sordariomycetes</taxon>
        <taxon>Hypocreomycetidae</taxon>
        <taxon>Hypocreales</taxon>
        <taxon>Nectriaceae</taxon>
        <taxon>Fusarium</taxon>
        <taxon>Fusarium fujikuroi species complex</taxon>
    </lineage>
</organism>
<feature type="transmembrane region" description="Helical" evidence="7">
    <location>
        <begin position="473"/>
        <end position="493"/>
    </location>
</feature>
<reference evidence="9 10" key="1">
    <citation type="submission" date="2020-05" db="EMBL/GenBank/DDBJ databases">
        <title>Identification and distribution of gene clusters putatively required for synthesis of sphingolipid metabolism inhibitors in phylogenetically diverse species of the filamentous fungus Fusarium.</title>
        <authorList>
            <person name="Kim H.-S."/>
            <person name="Busman M."/>
            <person name="Brown D.W."/>
            <person name="Divon H."/>
            <person name="Uhlig S."/>
            <person name="Proctor R.H."/>
        </authorList>
    </citation>
    <scope>NUCLEOTIDE SEQUENCE [LARGE SCALE GENOMIC DNA]</scope>
    <source>
        <strain evidence="9 10">NRRL 66235</strain>
    </source>
</reference>
<evidence type="ECO:0000256" key="3">
    <source>
        <dbReference type="ARBA" id="ARBA00022448"/>
    </source>
</evidence>
<comment type="subcellular location">
    <subcellularLocation>
        <location evidence="1">Membrane</location>
        <topology evidence="1">Multi-pass membrane protein</topology>
    </subcellularLocation>
</comment>
<dbReference type="GO" id="GO:0015798">
    <property type="term" value="P:myo-inositol transport"/>
    <property type="evidence" value="ECO:0007669"/>
    <property type="project" value="UniProtKB-ARBA"/>
</dbReference>
<keyword evidence="5 7" id="KW-1133">Transmembrane helix</keyword>
<dbReference type="EMBL" id="JAAOAN010000603">
    <property type="protein sequence ID" value="KAF5702775.1"/>
    <property type="molecule type" value="Genomic_DNA"/>
</dbReference>
<dbReference type="GO" id="GO:0016020">
    <property type="term" value="C:membrane"/>
    <property type="evidence" value="ECO:0007669"/>
    <property type="project" value="UniProtKB-SubCell"/>
</dbReference>
<evidence type="ECO:0000256" key="7">
    <source>
        <dbReference type="SAM" id="Phobius"/>
    </source>
</evidence>
<name>A0A8H5Y0Y2_9HYPO</name>
<feature type="domain" description="Major facilitator superfamily (MFS) profile" evidence="8">
    <location>
        <begin position="118"/>
        <end position="596"/>
    </location>
</feature>
<dbReference type="AlphaFoldDB" id="A0A8H5Y0Y2"/>
<evidence type="ECO:0000256" key="5">
    <source>
        <dbReference type="ARBA" id="ARBA00022989"/>
    </source>
</evidence>
<dbReference type="Gene3D" id="1.20.1250.20">
    <property type="entry name" value="MFS general substrate transporter like domains"/>
    <property type="match status" value="2"/>
</dbReference>
<protein>
    <submittedName>
        <fullName evidence="9">Myo-inositol transport ITR1</fullName>
    </submittedName>
</protein>
<keyword evidence="4 7" id="KW-0812">Transmembrane</keyword>
<evidence type="ECO:0000259" key="8">
    <source>
        <dbReference type="PROSITE" id="PS50850"/>
    </source>
</evidence>
<dbReference type="PANTHER" id="PTHR48020:SF4">
    <property type="entry name" value="SYMPORT, PUTATIVE (AFU_ORTHOLOGUE AFUA_3G11790)-RELATED"/>
    <property type="match status" value="1"/>
</dbReference>
<dbReference type="InterPro" id="IPR005829">
    <property type="entry name" value="Sugar_transporter_CS"/>
</dbReference>
<dbReference type="PROSITE" id="PS00217">
    <property type="entry name" value="SUGAR_TRANSPORT_2"/>
    <property type="match status" value="1"/>
</dbReference>
<feature type="transmembrane region" description="Helical" evidence="7">
    <location>
        <begin position="191"/>
        <end position="209"/>
    </location>
</feature>
<feature type="transmembrane region" description="Helical" evidence="7">
    <location>
        <begin position="293"/>
        <end position="313"/>
    </location>
</feature>
<dbReference type="PROSITE" id="PS50850">
    <property type="entry name" value="MFS"/>
    <property type="match status" value="1"/>
</dbReference>
<proteinExistence type="inferred from homology"/>
<gene>
    <name evidence="9" type="ORF">FMUND_13330</name>
</gene>
<dbReference type="InterPro" id="IPR050814">
    <property type="entry name" value="Myo-inositol_Transporter"/>
</dbReference>
<dbReference type="InterPro" id="IPR003663">
    <property type="entry name" value="Sugar/inositol_transpt"/>
</dbReference>
<keyword evidence="6 7" id="KW-0472">Membrane</keyword>
<feature type="transmembrane region" description="Helical" evidence="7">
    <location>
        <begin position="505"/>
        <end position="529"/>
    </location>
</feature>
<comment type="caution">
    <text evidence="9">The sequence shown here is derived from an EMBL/GenBank/DDBJ whole genome shotgun (WGS) entry which is preliminary data.</text>
</comment>
<keyword evidence="3" id="KW-0813">Transport</keyword>
<dbReference type="OrthoDB" id="6339427at2759"/>
<dbReference type="InterPro" id="IPR020846">
    <property type="entry name" value="MFS_dom"/>
</dbReference>
<dbReference type="InterPro" id="IPR036259">
    <property type="entry name" value="MFS_trans_sf"/>
</dbReference>
<dbReference type="PANTHER" id="PTHR48020">
    <property type="entry name" value="PROTON MYO-INOSITOL COTRANSPORTER"/>
    <property type="match status" value="1"/>
</dbReference>
<dbReference type="Proteomes" id="UP000544331">
    <property type="component" value="Unassembled WGS sequence"/>
</dbReference>
<feature type="transmembrane region" description="Helical" evidence="7">
    <location>
        <begin position="541"/>
        <end position="561"/>
    </location>
</feature>
<feature type="transmembrane region" description="Helical" evidence="7">
    <location>
        <begin position="406"/>
        <end position="428"/>
    </location>
</feature>
<evidence type="ECO:0000313" key="9">
    <source>
        <dbReference type="EMBL" id="KAF5702775.1"/>
    </source>
</evidence>
<keyword evidence="10" id="KW-1185">Reference proteome</keyword>
<dbReference type="Pfam" id="PF00083">
    <property type="entry name" value="Sugar_tr"/>
    <property type="match status" value="1"/>
</dbReference>
<accession>A0A8H5Y0Y2</accession>
<evidence type="ECO:0000313" key="10">
    <source>
        <dbReference type="Proteomes" id="UP000544331"/>
    </source>
</evidence>
<dbReference type="GO" id="GO:0022857">
    <property type="term" value="F:transmembrane transporter activity"/>
    <property type="evidence" value="ECO:0007669"/>
    <property type="project" value="InterPro"/>
</dbReference>
<feature type="transmembrane region" description="Helical" evidence="7">
    <location>
        <begin position="443"/>
        <end position="461"/>
    </location>
</feature>
<dbReference type="SUPFAM" id="SSF103473">
    <property type="entry name" value="MFS general substrate transporter"/>
    <property type="match status" value="1"/>
</dbReference>
<sequence>MAEGEDSLSFSGKFSKFRENWETWKRRQIIERGGDRSVLGNTTSQTDIREALASLAEYLPTVSVDELVRAFSIARNIDYYAVAESSESPMPIALTKDEKDCIRDERERVFSQPGMPIIIITVSLAAFLQGHVQASINAADIYAMDNTNPLQLPKEEKIWTSGAMNAMPYFTAALLGSPMSLPINICIGRRGALMVSAFLIIASSIGSAFCQKWYQLLLVRIIAGVAMGIKAVSAPVLASETAVRFWRGSIVLAWQLWVACGILMGSVINMAIADATGYLGQDEENKSRLALCLILGAPAVPAFFLLIAVAMCYESPRYYMRSDTPGYSIDRAFQILLKIRSHRLLALRDLIIIWWPNRPQSAEPDQASVERTKHSGLTYMGRVAASLKLSKLQYSTLFQARFLRNAVYSTCIVSLAQQLCGVNVFAFYSNKMFSGANDNLKTTLAYSVGFGGVNFLFGLLAMRSIDTLGRRRWLLFTLPLMSLFLMAAAIAYNDNFSEGVEARNIVGTVFVYCFVAAYAPGLGPIPFTLASESFPSSHREAGASVAITMNLFFAGLLSILLPEIYDAFHARGTLGVFSVLNVIAFILVLFLIEETSSRSLEDLKRVYERRKIELVMWVWHKQLPYFVQKWILWRRNVEEPVPYDSYGEDGHGTAIAKAGSKHIVHEPELSISPSLSLLAFTSLTLLFTISVSSVVIAALEEYEFDPEASFAHLGPGESPCLVCALHRSNRLVCVVDEKETCCTWCQHNHKGCTAVSTPVIEASLIPPELQAVVQYYWNQVDYETTVDRTLTPLQRWCAV</sequence>
<dbReference type="GO" id="GO:0015791">
    <property type="term" value="P:polyol transmembrane transport"/>
    <property type="evidence" value="ECO:0007669"/>
    <property type="project" value="UniProtKB-ARBA"/>
</dbReference>
<dbReference type="PRINTS" id="PR00171">
    <property type="entry name" value="SUGRTRNSPORT"/>
</dbReference>